<dbReference type="PANTHER" id="PTHR47799:SF1">
    <property type="entry name" value="OMEGA-AMIDASE YAFV"/>
    <property type="match status" value="1"/>
</dbReference>
<reference evidence="2" key="2">
    <citation type="journal article" date="2021" name="PeerJ">
        <title>Extensive microbial diversity within the chicken gut microbiome revealed by metagenomics and culture.</title>
        <authorList>
            <person name="Gilroy R."/>
            <person name="Ravi A."/>
            <person name="Getino M."/>
            <person name="Pursley I."/>
            <person name="Horton D.L."/>
            <person name="Alikhan N.F."/>
            <person name="Baker D."/>
            <person name="Gharbi K."/>
            <person name="Hall N."/>
            <person name="Watson M."/>
            <person name="Adriaenssens E.M."/>
            <person name="Foster-Nyarko E."/>
            <person name="Jarju S."/>
            <person name="Secka A."/>
            <person name="Antonio M."/>
            <person name="Oren A."/>
            <person name="Chaudhuri R.R."/>
            <person name="La Ragione R."/>
            <person name="Hildebrand F."/>
            <person name="Pallen M.J."/>
        </authorList>
    </citation>
    <scope>NUCLEOTIDE SEQUENCE</scope>
    <source>
        <strain evidence="2">10037</strain>
    </source>
</reference>
<dbReference type="Proteomes" id="UP000823597">
    <property type="component" value="Unassembled WGS sequence"/>
</dbReference>
<gene>
    <name evidence="2" type="ORF">IAB93_02420</name>
</gene>
<reference evidence="2" key="1">
    <citation type="submission" date="2020-10" db="EMBL/GenBank/DDBJ databases">
        <authorList>
            <person name="Gilroy R."/>
        </authorList>
    </citation>
    <scope>NUCLEOTIDE SEQUENCE</scope>
    <source>
        <strain evidence="2">10037</strain>
    </source>
</reference>
<name>A0A9D9N938_9BACT</name>
<dbReference type="AlphaFoldDB" id="A0A9D9N938"/>
<organism evidence="2 3">
    <name type="scientific">Candidatus Merdivivens pullistercoris</name>
    <dbReference type="NCBI Taxonomy" id="2840873"/>
    <lineage>
        <taxon>Bacteria</taxon>
        <taxon>Pseudomonadati</taxon>
        <taxon>Bacteroidota</taxon>
        <taxon>Bacteroidia</taxon>
        <taxon>Bacteroidales</taxon>
        <taxon>Muribaculaceae</taxon>
        <taxon>Muribaculaceae incertae sedis</taxon>
        <taxon>Candidatus Merdivivens</taxon>
    </lineage>
</organism>
<dbReference type="Gene3D" id="3.60.110.10">
    <property type="entry name" value="Carbon-nitrogen hydrolase"/>
    <property type="match status" value="1"/>
</dbReference>
<dbReference type="InterPro" id="IPR036526">
    <property type="entry name" value="C-N_Hydrolase_sf"/>
</dbReference>
<dbReference type="InterPro" id="IPR052737">
    <property type="entry name" value="Omega-amidase_YafV"/>
</dbReference>
<dbReference type="InterPro" id="IPR003010">
    <property type="entry name" value="C-N_Hydrolase"/>
</dbReference>
<dbReference type="GO" id="GO:0106008">
    <property type="term" value="F:2-oxoglutaramate amidase activity"/>
    <property type="evidence" value="ECO:0007669"/>
    <property type="project" value="TreeGrafter"/>
</dbReference>
<dbReference type="PROSITE" id="PS50263">
    <property type="entry name" value="CN_HYDROLASE"/>
    <property type="match status" value="1"/>
</dbReference>
<protein>
    <submittedName>
        <fullName evidence="2">Nitrilase family protein</fullName>
    </submittedName>
</protein>
<dbReference type="PANTHER" id="PTHR47799">
    <property type="entry name" value="OMEGA-AMIDASE YAFV"/>
    <property type="match status" value="1"/>
</dbReference>
<dbReference type="EMBL" id="JADIME010000027">
    <property type="protein sequence ID" value="MBO8464837.1"/>
    <property type="molecule type" value="Genomic_DNA"/>
</dbReference>
<comment type="caution">
    <text evidence="2">The sequence shown here is derived from an EMBL/GenBank/DDBJ whole genome shotgun (WGS) entry which is preliminary data.</text>
</comment>
<feature type="domain" description="CN hydrolase" evidence="1">
    <location>
        <begin position="1"/>
        <end position="243"/>
    </location>
</feature>
<evidence type="ECO:0000259" key="1">
    <source>
        <dbReference type="PROSITE" id="PS50263"/>
    </source>
</evidence>
<evidence type="ECO:0000313" key="2">
    <source>
        <dbReference type="EMBL" id="MBO8464837.1"/>
    </source>
</evidence>
<dbReference type="Pfam" id="PF00795">
    <property type="entry name" value="CN_hydrolase"/>
    <property type="match status" value="1"/>
</dbReference>
<proteinExistence type="predicted"/>
<accession>A0A9D9N938</accession>
<dbReference type="GO" id="GO:0050152">
    <property type="term" value="F:omega-amidase activity"/>
    <property type="evidence" value="ECO:0007669"/>
    <property type="project" value="TreeGrafter"/>
</dbReference>
<dbReference type="SUPFAM" id="SSF56317">
    <property type="entry name" value="Carbon-nitrogen hydrolase"/>
    <property type="match status" value="1"/>
</dbReference>
<sequence>MKVILVESDIVWGDTDVNLNKNAETLSSLQAMGVMERKDLVLLPECFSTGYAMSPELIEHEEGNRSLEWMKRMAVKYGIAIYSSLPVNCAGRHYNRGYFIFPDGSVGGVYDKRHLFMGDEAEFYTAGVSMSCVDYNGWKFALNICYDLRFPVWGRNRKFDDGRHYDVMLNVSNWPTSRLDVSGVLVKGRAMENQAYLFFCNRTGADPLTTYSGGSAAIDPKGRSIGENFDVHGVNCIAAQLDRLWIDSFREYFPVLEDADSFTLNVK</sequence>
<evidence type="ECO:0000313" key="3">
    <source>
        <dbReference type="Proteomes" id="UP000823597"/>
    </source>
</evidence>